<evidence type="ECO:0000256" key="5">
    <source>
        <dbReference type="ARBA" id="ARBA00022842"/>
    </source>
</evidence>
<comment type="cofactor">
    <cofactor evidence="2">
        <name>Mg(2+)</name>
        <dbReference type="ChEBI" id="CHEBI:18420"/>
    </cofactor>
</comment>
<keyword evidence="4" id="KW-0378">Hydrolase</keyword>
<evidence type="ECO:0000256" key="4">
    <source>
        <dbReference type="ARBA" id="ARBA00022801"/>
    </source>
</evidence>
<evidence type="ECO:0000256" key="3">
    <source>
        <dbReference type="ARBA" id="ARBA00022723"/>
    </source>
</evidence>
<comment type="cofactor">
    <cofactor evidence="1">
        <name>Mn(2+)</name>
        <dbReference type="ChEBI" id="CHEBI:29035"/>
    </cofactor>
</comment>
<dbReference type="InterPro" id="IPR000086">
    <property type="entry name" value="NUDIX_hydrolase_dom"/>
</dbReference>
<keyword evidence="5" id="KW-0460">Magnesium</keyword>
<dbReference type="Gene3D" id="3.90.79.10">
    <property type="entry name" value="Nucleoside Triphosphate Pyrophosphohydrolase"/>
    <property type="match status" value="1"/>
</dbReference>
<evidence type="ECO:0000313" key="8">
    <source>
        <dbReference type="EMBL" id="QLI83092.1"/>
    </source>
</evidence>
<keyword evidence="6" id="KW-0464">Manganese</keyword>
<dbReference type="GO" id="GO:0046872">
    <property type="term" value="F:metal ion binding"/>
    <property type="evidence" value="ECO:0007669"/>
    <property type="project" value="UniProtKB-KW"/>
</dbReference>
<dbReference type="CDD" id="cd03426">
    <property type="entry name" value="NUDIX_CoAse_Nudt7"/>
    <property type="match status" value="1"/>
</dbReference>
<dbReference type="SUPFAM" id="SSF55811">
    <property type="entry name" value="Nudix"/>
    <property type="match status" value="1"/>
</dbReference>
<proteinExistence type="predicted"/>
<dbReference type="PROSITE" id="PS51462">
    <property type="entry name" value="NUDIX"/>
    <property type="match status" value="1"/>
</dbReference>
<evidence type="ECO:0000259" key="7">
    <source>
        <dbReference type="PROSITE" id="PS51462"/>
    </source>
</evidence>
<name>A0A7D5VCM0_9NEIS</name>
<dbReference type="InterPro" id="IPR015797">
    <property type="entry name" value="NUDIX_hydrolase-like_dom_sf"/>
</dbReference>
<dbReference type="Pfam" id="PF00293">
    <property type="entry name" value="NUDIX"/>
    <property type="match status" value="1"/>
</dbReference>
<evidence type="ECO:0000256" key="2">
    <source>
        <dbReference type="ARBA" id="ARBA00001946"/>
    </source>
</evidence>
<feature type="domain" description="Nudix hydrolase" evidence="7">
    <location>
        <begin position="35"/>
        <end position="167"/>
    </location>
</feature>
<organism evidence="8 9">
    <name type="scientific">Chitinibacter fontanus</name>
    <dbReference type="NCBI Taxonomy" id="1737446"/>
    <lineage>
        <taxon>Bacteria</taxon>
        <taxon>Pseudomonadati</taxon>
        <taxon>Pseudomonadota</taxon>
        <taxon>Betaproteobacteria</taxon>
        <taxon>Neisseriales</taxon>
        <taxon>Chitinibacteraceae</taxon>
        <taxon>Chitinibacter</taxon>
    </lineage>
</organism>
<keyword evidence="3" id="KW-0479">Metal-binding</keyword>
<reference evidence="8 9" key="1">
    <citation type="journal article" date="2016" name="Int. J. Syst. Evol. Microbiol.">
        <title>Chitinibacter fontanus sp. nov., isolated from a spring.</title>
        <authorList>
            <person name="Sheu S.Y."/>
            <person name="Li Y.S."/>
            <person name="Young C.C."/>
            <person name="Chen W.M."/>
        </authorList>
    </citation>
    <scope>NUCLEOTIDE SEQUENCE [LARGE SCALE GENOMIC DNA]</scope>
    <source>
        <strain evidence="8 9">STM-7</strain>
    </source>
</reference>
<dbReference type="InterPro" id="IPR045121">
    <property type="entry name" value="CoAse"/>
</dbReference>
<sequence>MLPTDPEVLIPWLQARLAAIKPSSVSADHPHVRVERKAAVLIGMVLHPQQVTVLFTQRAQHLSVHAGQVSFPGGAIELTDVDAVDAALRETEEEVGIPRAWICPCHTLGEYRTISGFAVTPVLATLEPNYPVQADANEVAEVFELPLDVVLNPARYERRWIERPEGKGVTHFLEHDGRVVWGATAGMLLQLSASLGLPGIPVDKTNGG</sequence>
<evidence type="ECO:0000256" key="1">
    <source>
        <dbReference type="ARBA" id="ARBA00001936"/>
    </source>
</evidence>
<dbReference type="KEGG" id="cfon:HZU75_17060"/>
<dbReference type="Proteomes" id="UP000510822">
    <property type="component" value="Chromosome"/>
</dbReference>
<dbReference type="EMBL" id="CP058952">
    <property type="protein sequence ID" value="QLI83092.1"/>
    <property type="molecule type" value="Genomic_DNA"/>
</dbReference>
<dbReference type="GO" id="GO:0010945">
    <property type="term" value="F:coenzyme A diphosphatase activity"/>
    <property type="evidence" value="ECO:0007669"/>
    <property type="project" value="InterPro"/>
</dbReference>
<protein>
    <submittedName>
        <fullName evidence="8">CoA pyrophosphatase</fullName>
    </submittedName>
</protein>
<keyword evidence="9" id="KW-1185">Reference proteome</keyword>
<dbReference type="PANTHER" id="PTHR12992:SF11">
    <property type="entry name" value="MITOCHONDRIAL COENZYME A DIPHOSPHATASE NUDT8"/>
    <property type="match status" value="1"/>
</dbReference>
<evidence type="ECO:0000313" key="9">
    <source>
        <dbReference type="Proteomes" id="UP000510822"/>
    </source>
</evidence>
<accession>A0A7D5VCM0</accession>
<dbReference type="PANTHER" id="PTHR12992">
    <property type="entry name" value="NUDIX HYDROLASE"/>
    <property type="match status" value="1"/>
</dbReference>
<dbReference type="AlphaFoldDB" id="A0A7D5VCM0"/>
<dbReference type="NCBIfam" id="NF007980">
    <property type="entry name" value="PRK10707.1"/>
    <property type="match status" value="1"/>
</dbReference>
<gene>
    <name evidence="8" type="ORF">HZU75_17060</name>
</gene>
<dbReference type="RefSeq" id="WP_180307161.1">
    <property type="nucleotide sequence ID" value="NZ_CP058952.1"/>
</dbReference>
<evidence type="ECO:0000256" key="6">
    <source>
        <dbReference type="ARBA" id="ARBA00023211"/>
    </source>
</evidence>